<feature type="transmembrane region" description="Helical" evidence="6">
    <location>
        <begin position="147"/>
        <end position="163"/>
    </location>
</feature>
<dbReference type="STRING" id="312017.I7LUD2"/>
<feature type="transmembrane region" description="Helical" evidence="6">
    <location>
        <begin position="313"/>
        <end position="329"/>
    </location>
</feature>
<name>I7LUD2_TETTS</name>
<dbReference type="GO" id="GO:0016780">
    <property type="term" value="F:phosphotransferase activity, for other substituted phosphate groups"/>
    <property type="evidence" value="ECO:0007669"/>
    <property type="project" value="InterPro"/>
</dbReference>
<dbReference type="KEGG" id="tet:TTHERM_00293430"/>
<dbReference type="GeneID" id="7833329"/>
<dbReference type="GO" id="GO:0008654">
    <property type="term" value="P:phospholipid biosynthetic process"/>
    <property type="evidence" value="ECO:0007669"/>
    <property type="project" value="InterPro"/>
</dbReference>
<keyword evidence="8" id="KW-1185">Reference proteome</keyword>
<dbReference type="PANTHER" id="PTHR10414">
    <property type="entry name" value="ETHANOLAMINEPHOSPHOTRANSFERASE"/>
    <property type="match status" value="1"/>
</dbReference>
<organism evidence="7 8">
    <name type="scientific">Tetrahymena thermophila (strain SB210)</name>
    <dbReference type="NCBI Taxonomy" id="312017"/>
    <lineage>
        <taxon>Eukaryota</taxon>
        <taxon>Sar</taxon>
        <taxon>Alveolata</taxon>
        <taxon>Ciliophora</taxon>
        <taxon>Intramacronucleata</taxon>
        <taxon>Oligohymenophorea</taxon>
        <taxon>Hymenostomatida</taxon>
        <taxon>Tetrahymenina</taxon>
        <taxon>Tetrahymenidae</taxon>
        <taxon>Tetrahymena</taxon>
    </lineage>
</organism>
<evidence type="ECO:0000256" key="2">
    <source>
        <dbReference type="ARBA" id="ARBA00010441"/>
    </source>
</evidence>
<dbReference type="OMA" id="CTAAWIT"/>
<dbReference type="PROSITE" id="PS00379">
    <property type="entry name" value="CDP_ALCOHOL_P_TRANSF"/>
    <property type="match status" value="1"/>
</dbReference>
<dbReference type="HOGENOM" id="CLU_035066_0_0_1"/>
<keyword evidence="6" id="KW-1133">Transmembrane helix</keyword>
<evidence type="ECO:0000256" key="6">
    <source>
        <dbReference type="SAM" id="Phobius"/>
    </source>
</evidence>
<keyword evidence="3 5" id="KW-0808">Transferase</keyword>
<feature type="transmembrane region" description="Helical" evidence="6">
    <location>
        <begin position="246"/>
        <end position="270"/>
    </location>
</feature>
<dbReference type="EMBL" id="GG662740">
    <property type="protein sequence ID" value="EAR92829.1"/>
    <property type="molecule type" value="Genomic_DNA"/>
</dbReference>
<dbReference type="Pfam" id="PF01066">
    <property type="entry name" value="CDP-OH_P_transf"/>
    <property type="match status" value="1"/>
</dbReference>
<evidence type="ECO:0000313" key="7">
    <source>
        <dbReference type="EMBL" id="EAR92829.1"/>
    </source>
</evidence>
<feature type="transmembrane region" description="Helical" evidence="6">
    <location>
        <begin position="276"/>
        <end position="292"/>
    </location>
</feature>
<accession>I7LUD2</accession>
<dbReference type="eggNOG" id="KOG2877">
    <property type="taxonomic scope" value="Eukaryota"/>
</dbReference>
<reference evidence="8" key="1">
    <citation type="journal article" date="2006" name="PLoS Biol.">
        <title>Macronuclear genome sequence of the ciliate Tetrahymena thermophila, a model eukaryote.</title>
        <authorList>
            <person name="Eisen J.A."/>
            <person name="Coyne R.S."/>
            <person name="Wu M."/>
            <person name="Wu D."/>
            <person name="Thiagarajan M."/>
            <person name="Wortman J.R."/>
            <person name="Badger J.H."/>
            <person name="Ren Q."/>
            <person name="Amedeo P."/>
            <person name="Jones K.M."/>
            <person name="Tallon L.J."/>
            <person name="Delcher A.L."/>
            <person name="Salzberg S.L."/>
            <person name="Silva J.C."/>
            <person name="Haas B.J."/>
            <person name="Majoros W.H."/>
            <person name="Farzad M."/>
            <person name="Carlton J.M."/>
            <person name="Smith R.K. Jr."/>
            <person name="Garg J."/>
            <person name="Pearlman R.E."/>
            <person name="Karrer K.M."/>
            <person name="Sun L."/>
            <person name="Manning G."/>
            <person name="Elde N.C."/>
            <person name="Turkewitz A.P."/>
            <person name="Asai D.J."/>
            <person name="Wilkes D.E."/>
            <person name="Wang Y."/>
            <person name="Cai H."/>
            <person name="Collins K."/>
            <person name="Stewart B.A."/>
            <person name="Lee S.R."/>
            <person name="Wilamowska K."/>
            <person name="Weinberg Z."/>
            <person name="Ruzzo W.L."/>
            <person name="Wloga D."/>
            <person name="Gaertig J."/>
            <person name="Frankel J."/>
            <person name="Tsao C.-C."/>
            <person name="Gorovsky M.A."/>
            <person name="Keeling P.J."/>
            <person name="Waller R.F."/>
            <person name="Patron N.J."/>
            <person name="Cherry J.M."/>
            <person name="Stover N.A."/>
            <person name="Krieger C.J."/>
            <person name="del Toro C."/>
            <person name="Ryder H.F."/>
            <person name="Williamson S.C."/>
            <person name="Barbeau R.A."/>
            <person name="Hamilton E.P."/>
            <person name="Orias E."/>
        </authorList>
    </citation>
    <scope>NUCLEOTIDE SEQUENCE [LARGE SCALE GENOMIC DNA]</scope>
    <source>
        <strain evidence="8">SB210</strain>
    </source>
</reference>
<evidence type="ECO:0000313" key="8">
    <source>
        <dbReference type="Proteomes" id="UP000009168"/>
    </source>
</evidence>
<dbReference type="PIRSF" id="PIRSF015665">
    <property type="entry name" value="CHOPT"/>
    <property type="match status" value="1"/>
</dbReference>
<feature type="transmembrane region" description="Helical" evidence="6">
    <location>
        <begin position="81"/>
        <end position="99"/>
    </location>
</feature>
<evidence type="ECO:0000256" key="4">
    <source>
        <dbReference type="ARBA" id="ARBA00023136"/>
    </source>
</evidence>
<dbReference type="InterPro" id="IPR043130">
    <property type="entry name" value="CDP-OH_PTrfase_TM_dom"/>
</dbReference>
<evidence type="ECO:0000256" key="3">
    <source>
        <dbReference type="ARBA" id="ARBA00022679"/>
    </source>
</evidence>
<comment type="similarity">
    <text evidence="2 5">Belongs to the CDP-alcohol phosphatidyltransferase class-I family.</text>
</comment>
<dbReference type="PANTHER" id="PTHR10414:SF37">
    <property type="entry name" value="BB IN A BOXCAR, ISOFORM C"/>
    <property type="match status" value="1"/>
</dbReference>
<dbReference type="InParanoid" id="I7LUD2"/>
<dbReference type="OrthoDB" id="290232at2759"/>
<dbReference type="InterPro" id="IPR014472">
    <property type="entry name" value="CHOPT"/>
</dbReference>
<feature type="transmembrane region" description="Helical" evidence="6">
    <location>
        <begin position="215"/>
        <end position="234"/>
    </location>
</feature>
<gene>
    <name evidence="7" type="ORF">TTHERM_00293430</name>
</gene>
<sequence length="381" mass="43575">MGFFKQYISEEGKQGIKEFKYKGGSVSIVYEYFWSPLCDWIVKKFIPSNIAPNTITLTASIIVFLAHLNMMYHSPDFSQEIPSWVSFVMFIAVLQYQILDNCDGKQARATGSSSPLGMLFDHGCDSVVTWMFGMCVANAFHISDKRLIYWAVLILALIPFYTAQWSQYHVGVFKLGRINAIDEGLILVQLVFLISAIFGQQIWRTEGPFGLEIGSFFILIVSIMGCGQFFQFIIDTYIECKKQKKSFISTLESLLCVVLLLITHSVVYAYTDVYQHKYLLVLYFYGISLGWSKVTSHIQIAHITKEKYNQWRVSFILSCLALISMGIFGLQQYQTYIICGVLINSFVCYCHLVYEVTNTMADVLKIKIFRITPKIVEKKSS</sequence>
<dbReference type="GO" id="GO:0016020">
    <property type="term" value="C:membrane"/>
    <property type="evidence" value="ECO:0007669"/>
    <property type="project" value="UniProtKB-SubCell"/>
</dbReference>
<dbReference type="Proteomes" id="UP000009168">
    <property type="component" value="Unassembled WGS sequence"/>
</dbReference>
<feature type="transmembrane region" description="Helical" evidence="6">
    <location>
        <begin position="335"/>
        <end position="354"/>
    </location>
</feature>
<keyword evidence="6" id="KW-0812">Transmembrane</keyword>
<keyword evidence="4 6" id="KW-0472">Membrane</keyword>
<evidence type="ECO:0000256" key="5">
    <source>
        <dbReference type="RuleBase" id="RU003750"/>
    </source>
</evidence>
<dbReference type="InterPro" id="IPR048254">
    <property type="entry name" value="CDP_ALCOHOL_P_TRANSF_CS"/>
</dbReference>
<proteinExistence type="inferred from homology"/>
<protein>
    <submittedName>
        <fullName evidence="7">CDP-alcohol phosphatidyltransferase</fullName>
    </submittedName>
</protein>
<dbReference type="InterPro" id="IPR000462">
    <property type="entry name" value="CDP-OH_P_trans"/>
</dbReference>
<comment type="subcellular location">
    <subcellularLocation>
        <location evidence="1">Membrane</location>
    </subcellularLocation>
</comment>
<feature type="transmembrane region" description="Helical" evidence="6">
    <location>
        <begin position="184"/>
        <end position="203"/>
    </location>
</feature>
<feature type="transmembrane region" description="Helical" evidence="6">
    <location>
        <begin position="119"/>
        <end position="141"/>
    </location>
</feature>
<dbReference type="AlphaFoldDB" id="I7LUD2"/>
<feature type="transmembrane region" description="Helical" evidence="6">
    <location>
        <begin position="50"/>
        <end position="69"/>
    </location>
</feature>
<dbReference type="Gene3D" id="1.20.120.1760">
    <property type="match status" value="1"/>
</dbReference>
<evidence type="ECO:0000256" key="1">
    <source>
        <dbReference type="ARBA" id="ARBA00004370"/>
    </source>
</evidence>
<dbReference type="RefSeq" id="XP_001013074.1">
    <property type="nucleotide sequence ID" value="XM_001013074.3"/>
</dbReference>